<keyword evidence="6" id="KW-1185">Reference proteome</keyword>
<comment type="caution">
    <text evidence="5">The sequence shown here is derived from an EMBL/GenBank/DDBJ whole genome shotgun (WGS) entry which is preliminary data.</text>
</comment>
<reference evidence="5 6" key="1">
    <citation type="journal article" date="2020" name="Insects">
        <title>Bacteria Belonging to Pseudomonas typographi sp. nov. from the Bark Beetle Ips typographus Have Genomic Potential to Aid in the Host Ecology.</title>
        <authorList>
            <person name="Peral-Aranega E."/>
            <person name="Saati-Santamaria Z."/>
            <person name="Kolarik M."/>
            <person name="Rivas R."/>
            <person name="Garcia-Fraile P."/>
        </authorList>
    </citation>
    <scope>NUCLEOTIDE SEQUENCE [LARGE SCALE GENOMIC DNA]</scope>
    <source>
        <strain evidence="5 6">CA3A</strain>
    </source>
</reference>
<evidence type="ECO:0000256" key="3">
    <source>
        <dbReference type="RuleBase" id="RU000363"/>
    </source>
</evidence>
<keyword evidence="2" id="KW-0560">Oxidoreductase</keyword>
<name>A0ABR7Z2R6_9PSED</name>
<evidence type="ECO:0000313" key="6">
    <source>
        <dbReference type="Proteomes" id="UP000805841"/>
    </source>
</evidence>
<dbReference type="PROSITE" id="PS00061">
    <property type="entry name" value="ADH_SHORT"/>
    <property type="match status" value="1"/>
</dbReference>
<dbReference type="InterPro" id="IPR020904">
    <property type="entry name" value="Sc_DH/Rdtase_CS"/>
</dbReference>
<accession>A0ABR7Z2R6</accession>
<organism evidence="5 6">
    <name type="scientific">Pseudomonas typographi</name>
    <dbReference type="NCBI Taxonomy" id="2715964"/>
    <lineage>
        <taxon>Bacteria</taxon>
        <taxon>Pseudomonadati</taxon>
        <taxon>Pseudomonadota</taxon>
        <taxon>Gammaproteobacteria</taxon>
        <taxon>Pseudomonadales</taxon>
        <taxon>Pseudomonadaceae</taxon>
        <taxon>Pseudomonas</taxon>
    </lineage>
</organism>
<sequence length="280" mass="29669">MAPTPRNWLITGCSTGFGRALAEVLIARGERVFATARHPNDLNDVFAGHDNVQVLQLDVTQQEDIHAVVDVVNSEGGVDVLINNAGYGYIAAIEEGDEHAYRQLFETNVFGLIAMTRAVLPGMRARGSGHVVNISSVGGMVGNPGSGYYAATKFAVVGFSEALAKEAKDLGIKVTVVAPGPFRTDWAGRSLKTAEHPIAAYEHSVHARLKSLSQISGHQQGDPTRGAEAILAAVDSPNPPVHLVLGAPGLEMVRQHLTSLGEEIDAWEAVTLGADFPHNA</sequence>
<dbReference type="SMART" id="SM00822">
    <property type="entry name" value="PKS_KR"/>
    <property type="match status" value="1"/>
</dbReference>
<gene>
    <name evidence="5" type="ORF">HAQ05_13420</name>
</gene>
<evidence type="ECO:0000256" key="2">
    <source>
        <dbReference type="ARBA" id="ARBA00023002"/>
    </source>
</evidence>
<dbReference type="PRINTS" id="PR00081">
    <property type="entry name" value="GDHRDH"/>
</dbReference>
<proteinExistence type="inferred from homology"/>
<evidence type="ECO:0000259" key="4">
    <source>
        <dbReference type="SMART" id="SM00822"/>
    </source>
</evidence>
<dbReference type="Pfam" id="PF00106">
    <property type="entry name" value="adh_short"/>
    <property type="match status" value="1"/>
</dbReference>
<protein>
    <submittedName>
        <fullName evidence="5">SDR family NAD(P)-dependent oxidoreductase</fullName>
    </submittedName>
</protein>
<dbReference type="PRINTS" id="PR00080">
    <property type="entry name" value="SDRFAMILY"/>
</dbReference>
<dbReference type="Proteomes" id="UP000805841">
    <property type="component" value="Unassembled WGS sequence"/>
</dbReference>
<evidence type="ECO:0000313" key="5">
    <source>
        <dbReference type="EMBL" id="MBD1599699.1"/>
    </source>
</evidence>
<dbReference type="CDD" id="cd05374">
    <property type="entry name" value="17beta-HSD-like_SDR_c"/>
    <property type="match status" value="1"/>
</dbReference>
<dbReference type="SUPFAM" id="SSF51735">
    <property type="entry name" value="NAD(P)-binding Rossmann-fold domains"/>
    <property type="match status" value="1"/>
</dbReference>
<dbReference type="InterPro" id="IPR057326">
    <property type="entry name" value="KR_dom"/>
</dbReference>
<dbReference type="InterPro" id="IPR051911">
    <property type="entry name" value="SDR_oxidoreductase"/>
</dbReference>
<feature type="domain" description="Ketoreductase" evidence="4">
    <location>
        <begin position="6"/>
        <end position="189"/>
    </location>
</feature>
<dbReference type="PANTHER" id="PTHR43976">
    <property type="entry name" value="SHORT CHAIN DEHYDROGENASE"/>
    <property type="match status" value="1"/>
</dbReference>
<comment type="similarity">
    <text evidence="1 3">Belongs to the short-chain dehydrogenases/reductases (SDR) family.</text>
</comment>
<evidence type="ECO:0000256" key="1">
    <source>
        <dbReference type="ARBA" id="ARBA00006484"/>
    </source>
</evidence>
<dbReference type="InterPro" id="IPR002347">
    <property type="entry name" value="SDR_fam"/>
</dbReference>
<dbReference type="PANTHER" id="PTHR43976:SF16">
    <property type="entry name" value="SHORT-CHAIN DEHYDROGENASE_REDUCTASE FAMILY PROTEIN"/>
    <property type="match status" value="1"/>
</dbReference>
<dbReference type="EMBL" id="JAAOCA010000015">
    <property type="protein sequence ID" value="MBD1599699.1"/>
    <property type="molecule type" value="Genomic_DNA"/>
</dbReference>
<dbReference type="Gene3D" id="3.40.50.720">
    <property type="entry name" value="NAD(P)-binding Rossmann-like Domain"/>
    <property type="match status" value="1"/>
</dbReference>
<dbReference type="NCBIfam" id="NF004824">
    <property type="entry name" value="PRK06180.1"/>
    <property type="match status" value="1"/>
</dbReference>
<dbReference type="InterPro" id="IPR036291">
    <property type="entry name" value="NAD(P)-bd_dom_sf"/>
</dbReference>